<feature type="domain" description="NAD/GMP synthase" evidence="12">
    <location>
        <begin position="5"/>
        <end position="89"/>
    </location>
</feature>
<dbReference type="GO" id="GO:0005737">
    <property type="term" value="C:cytoplasm"/>
    <property type="evidence" value="ECO:0007669"/>
    <property type="project" value="InterPro"/>
</dbReference>
<feature type="binding site" description="in other chain" evidence="8">
    <location>
        <position position="148"/>
    </location>
    <ligand>
        <name>deamido-NAD(+)</name>
        <dbReference type="ChEBI" id="CHEBI:58437"/>
        <note>ligand shared between two neighboring subunits</note>
    </ligand>
</feature>
<feature type="binding site" evidence="8">
    <location>
        <position position="219"/>
    </location>
    <ligand>
        <name>ATP</name>
        <dbReference type="ChEBI" id="CHEBI:30616"/>
    </ligand>
</feature>
<dbReference type="GO" id="GO:0046872">
    <property type="term" value="F:metal ion binding"/>
    <property type="evidence" value="ECO:0007669"/>
    <property type="project" value="UniProtKB-KW"/>
</dbReference>
<dbReference type="GO" id="GO:0003952">
    <property type="term" value="F:NAD+ synthase (glutamine-hydrolyzing) activity"/>
    <property type="evidence" value="ECO:0007669"/>
    <property type="project" value="InterPro"/>
</dbReference>
<feature type="binding site" evidence="8">
    <location>
        <position position="173"/>
    </location>
    <ligand>
        <name>Mg(2+)</name>
        <dbReference type="ChEBI" id="CHEBI:18420"/>
    </ligand>
</feature>
<dbReference type="Gene3D" id="3.40.50.620">
    <property type="entry name" value="HUPs"/>
    <property type="match status" value="1"/>
</dbReference>
<dbReference type="GO" id="GO:0005524">
    <property type="term" value="F:ATP binding"/>
    <property type="evidence" value="ECO:0007669"/>
    <property type="project" value="UniProtKB-UniRule"/>
</dbReference>
<dbReference type="KEGG" id="tle:Tlet_1607"/>
<evidence type="ECO:0000256" key="1">
    <source>
        <dbReference type="ARBA" id="ARBA00005859"/>
    </source>
</evidence>
<dbReference type="GO" id="GO:0004359">
    <property type="term" value="F:glutaminase activity"/>
    <property type="evidence" value="ECO:0007669"/>
    <property type="project" value="InterPro"/>
</dbReference>
<dbReference type="InterPro" id="IPR022926">
    <property type="entry name" value="NH(3)-dep_NAD(+)_synth"/>
</dbReference>
<dbReference type="InterPro" id="IPR022310">
    <property type="entry name" value="NAD/GMP_synthase"/>
</dbReference>
<dbReference type="InterPro" id="IPR003694">
    <property type="entry name" value="NAD_synthase"/>
</dbReference>
<dbReference type="Proteomes" id="UP000002016">
    <property type="component" value="Chromosome"/>
</dbReference>
<dbReference type="PANTHER" id="PTHR23090:SF9">
    <property type="entry name" value="GLUTAMINE-DEPENDENT NAD(+) SYNTHETASE"/>
    <property type="match status" value="1"/>
</dbReference>
<dbReference type="HOGENOM" id="CLU_059327_1_1_0"/>
<comment type="function">
    <text evidence="8">Catalyzes the ATP-dependent amidation of deamido-NAD to form NAD. Uses ammonia as a nitrogen source.</text>
</comment>
<keyword evidence="14" id="KW-1185">Reference proteome</keyword>
<evidence type="ECO:0000256" key="3">
    <source>
        <dbReference type="ARBA" id="ARBA00022723"/>
    </source>
</evidence>
<dbReference type="GO" id="GO:0008795">
    <property type="term" value="F:NAD+ synthase activity"/>
    <property type="evidence" value="ECO:0007669"/>
    <property type="project" value="UniProtKB-UniRule"/>
</dbReference>
<evidence type="ECO:0000256" key="10">
    <source>
        <dbReference type="RuleBase" id="RU003812"/>
    </source>
</evidence>
<evidence type="ECO:0000259" key="12">
    <source>
        <dbReference type="Pfam" id="PF02540"/>
    </source>
</evidence>
<comment type="caution">
    <text evidence="8">Lacks conserved residue(s) required for the propagation of feature annotation.</text>
</comment>
<evidence type="ECO:0000256" key="2">
    <source>
        <dbReference type="ARBA" id="ARBA00022598"/>
    </source>
</evidence>
<evidence type="ECO:0000313" key="14">
    <source>
        <dbReference type="Proteomes" id="UP000002016"/>
    </source>
</evidence>
<dbReference type="EC" id="6.3.1.5" evidence="8 10"/>
<evidence type="ECO:0000256" key="7">
    <source>
        <dbReference type="ARBA" id="ARBA00023027"/>
    </source>
</evidence>
<dbReference type="PANTHER" id="PTHR23090">
    <property type="entry name" value="NH 3 /GLUTAMINE-DEPENDENT NAD + SYNTHETASE"/>
    <property type="match status" value="1"/>
</dbReference>
<dbReference type="CDD" id="cd00553">
    <property type="entry name" value="NAD_synthase"/>
    <property type="match status" value="1"/>
</dbReference>
<evidence type="ECO:0000313" key="13">
    <source>
        <dbReference type="EMBL" id="ABV34161.1"/>
    </source>
</evidence>
<evidence type="ECO:0000256" key="6">
    <source>
        <dbReference type="ARBA" id="ARBA00022842"/>
    </source>
</evidence>
<gene>
    <name evidence="8" type="primary">nadE</name>
    <name evidence="13" type="ordered locus">Tlet_1607</name>
</gene>
<dbReference type="UniPathway" id="UPA00253">
    <property type="reaction ID" value="UER00333"/>
</dbReference>
<keyword evidence="7 8" id="KW-0520">NAD</keyword>
<comment type="catalytic activity">
    <reaction evidence="8 10">
        <text>deamido-NAD(+) + NH4(+) + ATP = AMP + diphosphate + NAD(+) + H(+)</text>
        <dbReference type="Rhea" id="RHEA:21188"/>
        <dbReference type="ChEBI" id="CHEBI:15378"/>
        <dbReference type="ChEBI" id="CHEBI:28938"/>
        <dbReference type="ChEBI" id="CHEBI:30616"/>
        <dbReference type="ChEBI" id="CHEBI:33019"/>
        <dbReference type="ChEBI" id="CHEBI:57540"/>
        <dbReference type="ChEBI" id="CHEBI:58437"/>
        <dbReference type="ChEBI" id="CHEBI:456215"/>
        <dbReference type="EC" id="6.3.1.5"/>
    </reaction>
</comment>
<dbReference type="STRING" id="416591.Tlet_1607"/>
<dbReference type="EMBL" id="CP000812">
    <property type="protein sequence ID" value="ABV34161.1"/>
    <property type="molecule type" value="Genomic_DNA"/>
</dbReference>
<evidence type="ECO:0000256" key="11">
    <source>
        <dbReference type="RuleBase" id="RU004252"/>
    </source>
</evidence>
<feature type="domain" description="NAD/GMP synthase" evidence="12">
    <location>
        <begin position="141"/>
        <end position="272"/>
    </location>
</feature>
<dbReference type="GO" id="GO:0009435">
    <property type="term" value="P:NAD+ biosynthetic process"/>
    <property type="evidence" value="ECO:0007669"/>
    <property type="project" value="UniProtKB-UniRule"/>
</dbReference>
<protein>
    <recommendedName>
        <fullName evidence="8 10">NH(3)-dependent NAD(+) synthetase</fullName>
        <ecNumber evidence="8 10">6.3.1.5</ecNumber>
    </recommendedName>
</protein>
<name>A8F7M7_PSELT</name>
<dbReference type="HAMAP" id="MF_00193">
    <property type="entry name" value="NadE_ammonia_dep"/>
    <property type="match status" value="1"/>
</dbReference>
<reference evidence="13 14" key="2">
    <citation type="journal article" date="2009" name="Proc. Natl. Acad. Sci. U.S.A.">
        <title>On the chimeric nature, thermophilic origin, and phylogenetic placement of the Thermotogales.</title>
        <authorList>
            <person name="Zhaxybayeva O."/>
            <person name="Swithers K.S."/>
            <person name="Lapierre P."/>
            <person name="Fournier G.P."/>
            <person name="Bickhart D.M."/>
            <person name="DeBoy R.T."/>
            <person name="Nelson K.E."/>
            <person name="Nesbo C.L."/>
            <person name="Doolittle W.F."/>
            <person name="Gogarten J.P."/>
            <person name="Noll K.M."/>
        </authorList>
    </citation>
    <scope>NUCLEOTIDE SEQUENCE [LARGE SCALE GENOMIC DNA]</scope>
    <source>
        <strain evidence="14">ATCC BAA-301 / DSM 14385 / NBRC 107922 / TMO</strain>
    </source>
</reference>
<feature type="binding site" evidence="8">
    <location>
        <position position="33"/>
    </location>
    <ligand>
        <name>Mg(2+)</name>
        <dbReference type="ChEBI" id="CHEBI:18420"/>
    </ligand>
</feature>
<proteinExistence type="inferred from homology"/>
<dbReference type="RefSeq" id="WP_012003637.1">
    <property type="nucleotide sequence ID" value="NC_009828.1"/>
</dbReference>
<dbReference type="NCBIfam" id="TIGR00552">
    <property type="entry name" value="nadE"/>
    <property type="match status" value="2"/>
</dbReference>
<keyword evidence="6 8" id="KW-0460">Magnesium</keyword>
<keyword evidence="2 8" id="KW-0436">Ligase</keyword>
<evidence type="ECO:0000256" key="8">
    <source>
        <dbReference type="HAMAP-Rule" id="MF_00193"/>
    </source>
</evidence>
<comment type="pathway">
    <text evidence="8 11">Cofactor biosynthesis; NAD(+) biosynthesis; NAD(+) from deamido-NAD(+) (ammonia route): step 1/1.</text>
</comment>
<feature type="binding site" evidence="8">
    <location>
        <position position="197"/>
    </location>
    <ligand>
        <name>ATP</name>
        <dbReference type="ChEBI" id="CHEBI:30616"/>
    </ligand>
</feature>
<feature type="binding site" evidence="8">
    <location>
        <begin position="27"/>
        <end position="34"/>
    </location>
    <ligand>
        <name>ATP</name>
        <dbReference type="ChEBI" id="CHEBI:30616"/>
    </ligand>
</feature>
<evidence type="ECO:0000256" key="5">
    <source>
        <dbReference type="ARBA" id="ARBA00022840"/>
    </source>
</evidence>
<sequence>MKNCIDEICEFISNFVKEYSYKGAVVGISGGLDSAVVAALCVRALGAEKVFGLILPERDSSKESVKDAKTVCENLKIHYEIKPATPMLRKLGIYKLFPPAFLFPKSVQERYVLGKWQKLSNDPFIDDLLNKGNKEFLKGLAYYRSKHRIRMCILYFEAEKRNYAVVGTTNKTEFLTGLYVKWGDDSVDIEPIAHLYKTQIFELARHLKIPEKILKKPPSPDLIPGITDEYAFGMSYQELDRILQKIEQKKDLSGEPIEKVNRVIRILQAAKYREIKSFRIF</sequence>
<keyword evidence="3 8" id="KW-0479">Metal-binding</keyword>
<keyword evidence="4 8" id="KW-0547">Nucleotide-binding</keyword>
<evidence type="ECO:0000256" key="4">
    <source>
        <dbReference type="ARBA" id="ARBA00022741"/>
    </source>
</evidence>
<feature type="binding site" description="in other chain" evidence="8">
    <location>
        <position position="181"/>
    </location>
    <ligand>
        <name>deamido-NAD(+)</name>
        <dbReference type="ChEBI" id="CHEBI:58437"/>
        <note>ligand shared between two neighboring subunits</note>
    </ligand>
</feature>
<dbReference type="Pfam" id="PF02540">
    <property type="entry name" value="NAD_synthase"/>
    <property type="match status" value="2"/>
</dbReference>
<dbReference type="AlphaFoldDB" id="A8F7M7"/>
<accession>A8F7M7</accession>
<organism evidence="13 14">
    <name type="scientific">Pseudothermotoga lettingae (strain ATCC BAA-301 / DSM 14385 / NBRC 107922 / TMO)</name>
    <name type="common">Thermotoga lettingae</name>
    <dbReference type="NCBI Taxonomy" id="416591"/>
    <lineage>
        <taxon>Bacteria</taxon>
        <taxon>Thermotogati</taxon>
        <taxon>Thermotogota</taxon>
        <taxon>Thermotogae</taxon>
        <taxon>Thermotogales</taxon>
        <taxon>Thermotogaceae</taxon>
        <taxon>Pseudothermotoga</taxon>
    </lineage>
</organism>
<dbReference type="InterPro" id="IPR014729">
    <property type="entry name" value="Rossmann-like_a/b/a_fold"/>
</dbReference>
<feature type="binding site" evidence="8">
    <location>
        <position position="188"/>
    </location>
    <ligand>
        <name>deamido-NAD(+)</name>
        <dbReference type="ChEBI" id="CHEBI:58437"/>
        <note>ligand shared between two neighboring subunits</note>
    </ligand>
</feature>
<dbReference type="SUPFAM" id="SSF52402">
    <property type="entry name" value="Adenine nucleotide alpha hydrolases-like"/>
    <property type="match status" value="1"/>
</dbReference>
<comment type="similarity">
    <text evidence="1 8 9">Belongs to the NAD synthetase family.</text>
</comment>
<comment type="subunit">
    <text evidence="8">Homodimer.</text>
</comment>
<keyword evidence="5 8" id="KW-0067">ATP-binding</keyword>
<feature type="binding site" evidence="8">
    <location>
        <position position="168"/>
    </location>
    <ligand>
        <name>ATP</name>
        <dbReference type="ChEBI" id="CHEBI:30616"/>
    </ligand>
</feature>
<dbReference type="eggNOG" id="COG0171">
    <property type="taxonomic scope" value="Bacteria"/>
</dbReference>
<evidence type="ECO:0000256" key="9">
    <source>
        <dbReference type="RuleBase" id="RU003811"/>
    </source>
</evidence>
<reference evidence="13 14" key="1">
    <citation type="submission" date="2007-08" db="EMBL/GenBank/DDBJ databases">
        <title>Complete sequence of Thermotoga lettingae TMO.</title>
        <authorList>
            <consortium name="US DOE Joint Genome Institute"/>
            <person name="Copeland A."/>
            <person name="Lucas S."/>
            <person name="Lapidus A."/>
            <person name="Barry K."/>
            <person name="Glavina del Rio T."/>
            <person name="Dalin E."/>
            <person name="Tice H."/>
            <person name="Pitluck S."/>
            <person name="Foster B."/>
            <person name="Bruce D."/>
            <person name="Schmutz J."/>
            <person name="Larimer F."/>
            <person name="Land M."/>
            <person name="Hauser L."/>
            <person name="Kyrpides N."/>
            <person name="Mikhailova N."/>
            <person name="Nelson K."/>
            <person name="Gogarten J.P."/>
            <person name="Noll K."/>
            <person name="Richardson P."/>
        </authorList>
    </citation>
    <scope>NUCLEOTIDE SEQUENCE [LARGE SCALE GENOMIC DNA]</scope>
    <source>
        <strain evidence="14">ATCC BAA-301 / DSM 14385 / NBRC 107922 / TMO</strain>
    </source>
</reference>